<comment type="function">
    <text evidence="4">May play a role in muscle cell metabolism.</text>
</comment>
<keyword evidence="1" id="KW-0349">Heme</keyword>
<organism evidence="8">
    <name type="scientific">Culex pipiens</name>
    <name type="common">House mosquito</name>
    <dbReference type="NCBI Taxonomy" id="7175"/>
    <lineage>
        <taxon>Eukaryota</taxon>
        <taxon>Metazoa</taxon>
        <taxon>Ecdysozoa</taxon>
        <taxon>Arthropoda</taxon>
        <taxon>Hexapoda</taxon>
        <taxon>Insecta</taxon>
        <taxon>Pterygota</taxon>
        <taxon>Neoptera</taxon>
        <taxon>Endopterygota</taxon>
        <taxon>Diptera</taxon>
        <taxon>Nematocera</taxon>
        <taxon>Culicoidea</taxon>
        <taxon>Culicidae</taxon>
        <taxon>Culicinae</taxon>
        <taxon>Culicini</taxon>
        <taxon>Culex</taxon>
        <taxon>Culex</taxon>
    </lineage>
</organism>
<feature type="domain" description="Cytochrome b5 heme-binding" evidence="7">
    <location>
        <begin position="32"/>
        <end position="108"/>
    </location>
</feature>
<evidence type="ECO:0000256" key="5">
    <source>
        <dbReference type="ARBA" id="ARBA00073492"/>
    </source>
</evidence>
<keyword evidence="3" id="KW-0408">Iron</keyword>
<proteinExistence type="predicted"/>
<evidence type="ECO:0000313" key="8">
    <source>
        <dbReference type="EMBL" id="CAG6492068.1"/>
    </source>
</evidence>
<keyword evidence="6" id="KW-0812">Transmembrane</keyword>
<dbReference type="GO" id="GO:0046872">
    <property type="term" value="F:metal ion binding"/>
    <property type="evidence" value="ECO:0007669"/>
    <property type="project" value="UniProtKB-KW"/>
</dbReference>
<dbReference type="Pfam" id="PF00173">
    <property type="entry name" value="Cyt-b5"/>
    <property type="match status" value="1"/>
</dbReference>
<accession>A0A8D8CDR8</accession>
<dbReference type="Gene3D" id="3.10.120.10">
    <property type="entry name" value="Cytochrome b5-like heme/steroid binding domain"/>
    <property type="match status" value="1"/>
</dbReference>
<protein>
    <recommendedName>
        <fullName evidence="5">Cytochrome b5-related protein</fullName>
    </recommendedName>
</protein>
<feature type="transmembrane region" description="Helical" evidence="6">
    <location>
        <begin position="170"/>
        <end position="190"/>
    </location>
</feature>
<feature type="transmembrane region" description="Helical" evidence="6">
    <location>
        <begin position="315"/>
        <end position="334"/>
    </location>
</feature>
<name>A0A8D8CDR8_CULPI</name>
<dbReference type="PANTHER" id="PTHR16740">
    <property type="entry name" value="CYTOCHROME B5-RELATED PROTEIN-RELATED"/>
    <property type="match status" value="1"/>
</dbReference>
<dbReference type="InterPro" id="IPR001199">
    <property type="entry name" value="Cyt_B5-like_heme/steroid-bd"/>
</dbReference>
<evidence type="ECO:0000259" key="7">
    <source>
        <dbReference type="PROSITE" id="PS50255"/>
    </source>
</evidence>
<evidence type="ECO:0000256" key="1">
    <source>
        <dbReference type="ARBA" id="ARBA00022617"/>
    </source>
</evidence>
<dbReference type="SMART" id="SM01117">
    <property type="entry name" value="Cyt-b5"/>
    <property type="match status" value="1"/>
</dbReference>
<feature type="transmembrane region" description="Helical" evidence="6">
    <location>
        <begin position="147"/>
        <end position="164"/>
    </location>
</feature>
<evidence type="ECO:0000256" key="3">
    <source>
        <dbReference type="ARBA" id="ARBA00023004"/>
    </source>
</evidence>
<dbReference type="InterPro" id="IPR005804">
    <property type="entry name" value="FA_desaturase_dom"/>
</dbReference>
<evidence type="ECO:0000256" key="4">
    <source>
        <dbReference type="ARBA" id="ARBA00055674"/>
    </source>
</evidence>
<evidence type="ECO:0000256" key="2">
    <source>
        <dbReference type="ARBA" id="ARBA00022723"/>
    </source>
</evidence>
<evidence type="ECO:0000256" key="6">
    <source>
        <dbReference type="SAM" id="Phobius"/>
    </source>
</evidence>
<dbReference type="AlphaFoldDB" id="A0A8D8CDR8"/>
<dbReference type="PROSITE" id="PS50255">
    <property type="entry name" value="CYTOCHROME_B5_2"/>
    <property type="match status" value="1"/>
</dbReference>
<keyword evidence="6" id="KW-1133">Transmembrane helix</keyword>
<keyword evidence="2" id="KW-0479">Metal-binding</keyword>
<dbReference type="FunFam" id="3.10.120.10:FF:000020">
    <property type="entry name" value="Cytochrome b5-related protein"/>
    <property type="match status" value="1"/>
</dbReference>
<dbReference type="SUPFAM" id="SSF55856">
    <property type="entry name" value="Cytochrome b5-like heme/steroid binding domain"/>
    <property type="match status" value="1"/>
</dbReference>
<dbReference type="PANTHER" id="PTHR16740:SF1">
    <property type="entry name" value="CYTOCHROME B5-RELATED PROTEIN-RELATED"/>
    <property type="match status" value="1"/>
</dbReference>
<dbReference type="PRINTS" id="PR00363">
    <property type="entry name" value="CYTOCHROMEB5"/>
</dbReference>
<dbReference type="InterPro" id="IPR053100">
    <property type="entry name" value="Cytochrome_b5-related"/>
</dbReference>
<dbReference type="EMBL" id="HBUE01120149">
    <property type="protein sequence ID" value="CAG6492070.1"/>
    <property type="molecule type" value="Transcribed_RNA"/>
</dbReference>
<sequence length="444" mass="50844">MTQTSNGEATAVPRLVTTIANKYPTFRDVPLKTPYLWLEGRRHDDGAEGLWRIHDTLYDLTEFADRHPGGASWIKLTKGTDITEAFETHHISTRAESLLPKFKIREAKEPRNVRLTFADDGFYRTLKRRVRDKLPEIDRTSIATSRLIIDSLLTAAIVLALGAVKSGSYLVAAASGLCVCWTMIAAHNFFHQKDNWRMRLFNLAFVSYREWRISHVLSHHHYPNSIMDLEISYFEPILCWLPNPQLKGNIQRFGAWIYGPFMYSSVFIGEFGKRTISTITSGKNEFFADDLITLILPTLMYLVDSSCLCGVLKMWLFIVVVASFCFGLIGLNAAHHHPEVFHSGDKIPDEIDFGVYQIATVIDRADVKGSQFAVLTSFGDHCLHHMFPTLDHGILPQLYPVFHKTCEEFETTYRECSWLHHIIGQHRQLARVEPQVYNPSKKWQ</sequence>
<dbReference type="EMBL" id="HBUE01120147">
    <property type="protein sequence ID" value="CAG6492068.1"/>
    <property type="molecule type" value="Transcribed_RNA"/>
</dbReference>
<reference evidence="8" key="1">
    <citation type="submission" date="2021-05" db="EMBL/GenBank/DDBJ databases">
        <authorList>
            <person name="Alioto T."/>
            <person name="Alioto T."/>
            <person name="Gomez Garrido J."/>
        </authorList>
    </citation>
    <scope>NUCLEOTIDE SEQUENCE</scope>
</reference>
<keyword evidence="6" id="KW-0472">Membrane</keyword>
<dbReference type="Pfam" id="PF00487">
    <property type="entry name" value="FA_desaturase"/>
    <property type="match status" value="1"/>
</dbReference>
<dbReference type="InterPro" id="IPR036400">
    <property type="entry name" value="Cyt_B5-like_heme/steroid_sf"/>
</dbReference>
<dbReference type="GO" id="GO:0006629">
    <property type="term" value="P:lipid metabolic process"/>
    <property type="evidence" value="ECO:0007669"/>
    <property type="project" value="InterPro"/>
</dbReference>